<accession>A0A3B6FHA1</accession>
<dbReference type="InterPro" id="IPR032675">
    <property type="entry name" value="LRR_dom_sf"/>
</dbReference>
<dbReference type="AlphaFoldDB" id="A0A3B6FHA1"/>
<dbReference type="Gramene" id="TraesCS3B02G083000.1">
    <property type="protein sequence ID" value="TraesCS3B02G083000.1.cds1"/>
    <property type="gene ID" value="TraesCS3B02G083000"/>
</dbReference>
<dbReference type="PANTHER" id="PTHR47186:SF51">
    <property type="entry name" value="NB-ARC DOMAIN-CONTAINING PROTEIN"/>
    <property type="match status" value="1"/>
</dbReference>
<protein>
    <recommendedName>
        <fullName evidence="3">NB-ARC domain-containing protein</fullName>
    </recommendedName>
</protein>
<evidence type="ECO:0000313" key="1">
    <source>
        <dbReference type="EnsemblPlants" id="TraesCS3B02G083000.1.cds1"/>
    </source>
</evidence>
<evidence type="ECO:0000313" key="2">
    <source>
        <dbReference type="Proteomes" id="UP000019116"/>
    </source>
</evidence>
<dbReference type="EnsemblPlants" id="TraesCS3B02G083000.1">
    <property type="protein sequence ID" value="TraesCS3B02G083000.1.cds1"/>
    <property type="gene ID" value="TraesCS3B02G083000"/>
</dbReference>
<dbReference type="Proteomes" id="UP000019116">
    <property type="component" value="Chromosome 3B"/>
</dbReference>
<proteinExistence type="predicted"/>
<name>A0A3B6FHA1_WHEAT</name>
<dbReference type="SUPFAM" id="SSF52058">
    <property type="entry name" value="L domain-like"/>
    <property type="match status" value="1"/>
</dbReference>
<dbReference type="STRING" id="4565.A0A3B6FHA1"/>
<dbReference type="Gramene" id="TraesCS3B03G0191200.1">
    <property type="protein sequence ID" value="TraesCS3B03G0191200.1.CDS1"/>
    <property type="gene ID" value="TraesCS3B03G0191200"/>
</dbReference>
<organism evidence="1">
    <name type="scientific">Triticum aestivum</name>
    <name type="common">Wheat</name>
    <dbReference type="NCBI Taxonomy" id="4565"/>
    <lineage>
        <taxon>Eukaryota</taxon>
        <taxon>Viridiplantae</taxon>
        <taxon>Streptophyta</taxon>
        <taxon>Embryophyta</taxon>
        <taxon>Tracheophyta</taxon>
        <taxon>Spermatophyta</taxon>
        <taxon>Magnoliopsida</taxon>
        <taxon>Liliopsida</taxon>
        <taxon>Poales</taxon>
        <taxon>Poaceae</taxon>
        <taxon>BOP clade</taxon>
        <taxon>Pooideae</taxon>
        <taxon>Triticodae</taxon>
        <taxon>Triticeae</taxon>
        <taxon>Triticinae</taxon>
        <taxon>Triticum</taxon>
    </lineage>
</organism>
<dbReference type="Gene3D" id="3.80.10.10">
    <property type="entry name" value="Ribonuclease Inhibitor"/>
    <property type="match status" value="1"/>
</dbReference>
<dbReference type="OMA" id="QEHISIM"/>
<dbReference type="PANTHER" id="PTHR47186">
    <property type="entry name" value="LEUCINE-RICH REPEAT-CONTAINING PROTEIN 57"/>
    <property type="match status" value="1"/>
</dbReference>
<sequence length="237" mass="26677">MSLILKDVRSCVHLPPIWQQPNLKYLRIDGAHAVTKVGPEFVGCKKGDPVCDELVAFPKLEWLIFTDMPNWEEWSFFEEEVAAADGWGEDGAAEILKEDAQPARVRLLPRLWELQLHGCPKLRDLPQQLGKYTTGLKELNLGGLNNLKAVEDLPVLCEVLVIGYCEGLERICNLPQVTELRVFGCPILSHVEGLDSLQRLGLGKDMQEISSRWVPGLQEQHRRLHGQDLDVYTSSSS</sequence>
<evidence type="ECO:0008006" key="3">
    <source>
        <dbReference type="Google" id="ProtNLM"/>
    </source>
</evidence>
<reference evidence="1" key="2">
    <citation type="submission" date="2018-10" db="UniProtKB">
        <authorList>
            <consortium name="EnsemblPlants"/>
        </authorList>
    </citation>
    <scope>IDENTIFICATION</scope>
</reference>
<keyword evidence="2" id="KW-1185">Reference proteome</keyword>
<reference evidence="1" key="1">
    <citation type="submission" date="2018-08" db="EMBL/GenBank/DDBJ databases">
        <authorList>
            <person name="Rossello M."/>
        </authorList>
    </citation>
    <scope>NUCLEOTIDE SEQUENCE [LARGE SCALE GENOMIC DNA]</scope>
    <source>
        <strain evidence="1">cv. Chinese Spring</strain>
    </source>
</reference>
<dbReference type="OrthoDB" id="765493at2759"/>